<dbReference type="InterPro" id="IPR053112">
    <property type="entry name" value="Fungal_Dehydratase/Hydratase"/>
</dbReference>
<reference evidence="2 3" key="1">
    <citation type="submission" date="2023-03" db="EMBL/GenBank/DDBJ databases">
        <title>Muricauda XX sp. nov. and Muricauda XXX sp. nov., two novel species isolated from Okinawa Trough.</title>
        <authorList>
            <person name="Cao W."/>
            <person name="Deng X."/>
        </authorList>
    </citation>
    <scope>NUCLEOTIDE SEQUENCE [LARGE SCALE GENOMIC DNA]</scope>
    <source>
        <strain evidence="2 3">81s02</strain>
    </source>
</reference>
<evidence type="ECO:0000313" key="2">
    <source>
        <dbReference type="EMBL" id="MDF0709231.1"/>
    </source>
</evidence>
<gene>
    <name evidence="2" type="ORF">PY091_18625</name>
</gene>
<dbReference type="EMBL" id="JARFVA010000012">
    <property type="protein sequence ID" value="MDF0709231.1"/>
    <property type="molecule type" value="Genomic_DNA"/>
</dbReference>
<dbReference type="PANTHER" id="PTHR40617:SF1">
    <property type="entry name" value="ATTH DOMAIN-CONTAINING PROTEIN-RELATED"/>
    <property type="match status" value="1"/>
</dbReference>
<dbReference type="RefSeq" id="WP_275650980.1">
    <property type="nucleotide sequence ID" value="NZ_JARFVA010000012.1"/>
</dbReference>
<evidence type="ECO:0000259" key="1">
    <source>
        <dbReference type="Pfam" id="PF07143"/>
    </source>
</evidence>
<dbReference type="SUPFAM" id="SSF159245">
    <property type="entry name" value="AttH-like"/>
    <property type="match status" value="1"/>
</dbReference>
<dbReference type="Pfam" id="PF07143">
    <property type="entry name" value="CrtC"/>
    <property type="match status" value="1"/>
</dbReference>
<keyword evidence="3" id="KW-1185">Reference proteome</keyword>
<name>A0ABT5XTJ8_9FLAO</name>
<proteinExistence type="predicted"/>
<feature type="domain" description="AttH" evidence="1">
    <location>
        <begin position="116"/>
        <end position="206"/>
    </location>
</feature>
<dbReference type="PROSITE" id="PS51257">
    <property type="entry name" value="PROKAR_LIPOPROTEIN"/>
    <property type="match status" value="1"/>
</dbReference>
<dbReference type="InterPro" id="IPR010791">
    <property type="entry name" value="AttH_dom"/>
</dbReference>
<dbReference type="Proteomes" id="UP001217083">
    <property type="component" value="Unassembled WGS sequence"/>
</dbReference>
<dbReference type="PANTHER" id="PTHR40617">
    <property type="entry name" value="TERPENE CYCLASE ASQC"/>
    <property type="match status" value="1"/>
</dbReference>
<dbReference type="InterPro" id="IPR023374">
    <property type="entry name" value="AttH-like_dom_sf"/>
</dbReference>
<organism evidence="2 3">
    <name type="scientific">Flagellimonas okinawensis</name>
    <dbReference type="NCBI Taxonomy" id="3031324"/>
    <lineage>
        <taxon>Bacteria</taxon>
        <taxon>Pseudomonadati</taxon>
        <taxon>Bacteroidota</taxon>
        <taxon>Flavobacteriia</taxon>
        <taxon>Flavobacteriales</taxon>
        <taxon>Flavobacteriaceae</taxon>
        <taxon>Flagellimonas</taxon>
    </lineage>
</organism>
<protein>
    <submittedName>
        <fullName evidence="2">Lipocalin family protein</fullName>
    </submittedName>
</protein>
<comment type="caution">
    <text evidence="2">The sequence shown here is derived from an EMBL/GenBank/DDBJ whole genome shotgun (WGS) entry which is preliminary data.</text>
</comment>
<accession>A0ABT5XTJ8</accession>
<dbReference type="Gene3D" id="2.40.370.10">
    <property type="entry name" value="AttH-like domain"/>
    <property type="match status" value="2"/>
</dbReference>
<sequence length="356" mass="40300">MDTVQRLLFKKHPPWPLTFLIFSCSGQSDEVPVKLLMDIEACEVLEETNDIVATFTDVEGKVISPDTFACPNLYTLSGGPEHEKRELEYLYACNLPEELKIDSLSVMKDEIRYETDRMYVETPNSIISGDVHTMHVSANSDWGSLDLNMQFPGQVMYNAGTGVFDFFGNVPTGQYSIVNGLCSGTLTLEGEEIKFFGTTWFDRQWSWIKDLDGNKETMVKKEEFQGQDMHWTWMNLTLDNGHVMGLWDIHLYGNHSSFVTLVEPDGSHVVANIKPLAELASEYWISPKKQHYPTNWIVDIPELDAKLTVKAIKKEQEVASNMLPRYEGLANITGTFRGKPVTGHNLVEMVGNWSKG</sequence>
<dbReference type="Pfam" id="PF17186">
    <property type="entry name" value="Lipocalin_9"/>
    <property type="match status" value="1"/>
</dbReference>
<evidence type="ECO:0000313" key="3">
    <source>
        <dbReference type="Proteomes" id="UP001217083"/>
    </source>
</evidence>